<proteinExistence type="predicted"/>
<dbReference type="Proteomes" id="UP000249065">
    <property type="component" value="Unassembled WGS sequence"/>
</dbReference>
<evidence type="ECO:0000313" key="1">
    <source>
        <dbReference type="EMBL" id="RAI54655.1"/>
    </source>
</evidence>
<evidence type="ECO:0000313" key="2">
    <source>
        <dbReference type="Proteomes" id="UP000249065"/>
    </source>
</evidence>
<comment type="caution">
    <text evidence="1">The sequence shown here is derived from an EMBL/GenBank/DDBJ whole genome shotgun (WGS) entry which is preliminary data.</text>
</comment>
<organism evidence="1 2">
    <name type="scientific">Roseicella frigidaeris</name>
    <dbReference type="NCBI Taxonomy" id="2230885"/>
    <lineage>
        <taxon>Bacteria</taxon>
        <taxon>Pseudomonadati</taxon>
        <taxon>Pseudomonadota</taxon>
        <taxon>Alphaproteobacteria</taxon>
        <taxon>Acetobacterales</taxon>
        <taxon>Roseomonadaceae</taxon>
        <taxon>Roseicella</taxon>
    </lineage>
</organism>
<sequence length="130" mass="14484">MAGEIDFGDVLGAAEEGSAERLTLYIPSQDRNGVAFDPGPWIEDALKLLSSIGGGATAMPPADGAWLDLERQTLVREKVVLVYTFIDPERLEEKLSELRRYLHRLGRETGQGEVVCEFQGVLFKIRDYDQ</sequence>
<gene>
    <name evidence="1" type="ORF">DOO78_25620</name>
</gene>
<dbReference type="EMBL" id="QLIX01000043">
    <property type="protein sequence ID" value="RAI54655.1"/>
    <property type="molecule type" value="Genomic_DNA"/>
</dbReference>
<name>A0A327LXK8_9PROT</name>
<accession>A0A327LXK8</accession>
<keyword evidence="2" id="KW-1185">Reference proteome</keyword>
<dbReference type="RefSeq" id="WP_111472728.1">
    <property type="nucleotide sequence ID" value="NZ_QLIX01000043.1"/>
</dbReference>
<dbReference type="OrthoDB" id="7281177at2"/>
<protein>
    <submittedName>
        <fullName evidence="1">Uncharacterized protein</fullName>
    </submittedName>
</protein>
<dbReference type="AlphaFoldDB" id="A0A327LXK8"/>
<reference evidence="2" key="1">
    <citation type="submission" date="2018-06" db="EMBL/GenBank/DDBJ databases">
        <authorList>
            <person name="Khan S.A."/>
        </authorList>
    </citation>
    <scope>NUCLEOTIDE SEQUENCE [LARGE SCALE GENOMIC DNA]</scope>
    <source>
        <strain evidence="2">DB-1506</strain>
    </source>
</reference>